<gene>
    <name evidence="2" type="ORF">DXA38_19935</name>
</gene>
<dbReference type="EMBL" id="QVEV01000046">
    <property type="protein sequence ID" value="RGC10335.1"/>
    <property type="molecule type" value="Genomic_DNA"/>
</dbReference>
<dbReference type="RefSeq" id="WP_117444709.1">
    <property type="nucleotide sequence ID" value="NZ_QVEV01000046.1"/>
</dbReference>
<dbReference type="AlphaFoldDB" id="A0A3E2VJF1"/>
<name>A0A3E2VJF1_CLOIN</name>
<sequence>MKNISTKKILFLLITFLLFVNFQKNIFNAVDNSFFTNFQYTSADLVIGNVIESRNGDSNNGFIGKYINKKNSDEYIASRDLYVNNEDTQDLIFLPYYQQFGLQSQCYEVLDKILPLTNATKNTIFESMNSLLLAMFLTFLLLWIKTEFGILSFVLTFFTVINSSWLTMGGRNIYWCFWIYFAPFVINIWILKSTVCEKKKICYACLTTFLCVFIKCGFGYEFITVVLINGELPIIYYAARERWKIKKFMKYFFISSLAGILGFGISVVFLLMKGAYTGHYNDVVNSLSYAIQKRTGLGGTDRLEPKYKESLSYNVFDVIKLYMTNSSPNIIKNLNMFSIISIASIIILTSITYVKKIHRDNKLVSLSMLLAISICAPCSWFILAKGHSTIHTHINYILWSVPFLPLLAATVGYYMKKMIDYYWKQKKTIF</sequence>
<evidence type="ECO:0000313" key="3">
    <source>
        <dbReference type="Proteomes" id="UP000260025"/>
    </source>
</evidence>
<evidence type="ECO:0008006" key="4">
    <source>
        <dbReference type="Google" id="ProtNLM"/>
    </source>
</evidence>
<feature type="transmembrane region" description="Helical" evidence="1">
    <location>
        <begin position="124"/>
        <end position="143"/>
    </location>
</feature>
<feature type="transmembrane region" description="Helical" evidence="1">
    <location>
        <begin position="396"/>
        <end position="415"/>
    </location>
</feature>
<evidence type="ECO:0000313" key="2">
    <source>
        <dbReference type="EMBL" id="RGC10335.1"/>
    </source>
</evidence>
<protein>
    <recommendedName>
        <fullName evidence="4">DUF2142 domain-containing protein</fullName>
    </recommendedName>
</protein>
<feature type="transmembrane region" description="Helical" evidence="1">
    <location>
        <begin position="334"/>
        <end position="354"/>
    </location>
</feature>
<keyword evidence="1" id="KW-0472">Membrane</keyword>
<feature type="transmembrane region" description="Helical" evidence="1">
    <location>
        <begin position="251"/>
        <end position="272"/>
    </location>
</feature>
<feature type="transmembrane region" description="Helical" evidence="1">
    <location>
        <begin position="366"/>
        <end position="384"/>
    </location>
</feature>
<feature type="transmembrane region" description="Helical" evidence="1">
    <location>
        <begin position="172"/>
        <end position="191"/>
    </location>
</feature>
<dbReference type="Proteomes" id="UP000260025">
    <property type="component" value="Unassembled WGS sequence"/>
</dbReference>
<reference evidence="2 3" key="1">
    <citation type="submission" date="2018-08" db="EMBL/GenBank/DDBJ databases">
        <title>A genome reference for cultivated species of the human gut microbiota.</title>
        <authorList>
            <person name="Zou Y."/>
            <person name="Xue W."/>
            <person name="Luo G."/>
        </authorList>
    </citation>
    <scope>NUCLEOTIDE SEQUENCE [LARGE SCALE GENOMIC DNA]</scope>
    <source>
        <strain evidence="2 3">OF01-2LB</strain>
    </source>
</reference>
<keyword evidence="1" id="KW-0812">Transmembrane</keyword>
<feature type="transmembrane region" description="Helical" evidence="1">
    <location>
        <begin position="148"/>
        <end position="166"/>
    </location>
</feature>
<organism evidence="2 3">
    <name type="scientific">Clostridium innocuum</name>
    <dbReference type="NCBI Taxonomy" id="1522"/>
    <lineage>
        <taxon>Bacteria</taxon>
        <taxon>Bacillati</taxon>
        <taxon>Bacillota</taxon>
        <taxon>Clostridia</taxon>
        <taxon>Eubacteriales</taxon>
        <taxon>Clostridiaceae</taxon>
        <taxon>Clostridium</taxon>
    </lineage>
</organism>
<keyword evidence="1" id="KW-1133">Transmembrane helix</keyword>
<accession>A0A3E2VJF1</accession>
<comment type="caution">
    <text evidence="2">The sequence shown here is derived from an EMBL/GenBank/DDBJ whole genome shotgun (WGS) entry which is preliminary data.</text>
</comment>
<proteinExistence type="predicted"/>
<dbReference type="OrthoDB" id="9133572at2"/>
<evidence type="ECO:0000256" key="1">
    <source>
        <dbReference type="SAM" id="Phobius"/>
    </source>
</evidence>